<proteinExistence type="inferred from homology"/>
<evidence type="ECO:0000256" key="6">
    <source>
        <dbReference type="ARBA" id="ARBA00023136"/>
    </source>
</evidence>
<feature type="transmembrane region" description="Helical" evidence="8">
    <location>
        <begin position="299"/>
        <end position="319"/>
    </location>
</feature>
<evidence type="ECO:0000256" key="3">
    <source>
        <dbReference type="ARBA" id="ARBA00022448"/>
    </source>
</evidence>
<reference evidence="10 11" key="1">
    <citation type="journal article" date="2024" name="Commun. Biol.">
        <title>Comparative genomic analysis of thermophilic fungi reveals convergent evolutionary adaptations and gene losses.</title>
        <authorList>
            <person name="Steindorff A.S."/>
            <person name="Aguilar-Pontes M.V."/>
            <person name="Robinson A.J."/>
            <person name="Andreopoulos B."/>
            <person name="LaButti K."/>
            <person name="Kuo A."/>
            <person name="Mondo S."/>
            <person name="Riley R."/>
            <person name="Otillar R."/>
            <person name="Haridas S."/>
            <person name="Lipzen A."/>
            <person name="Grimwood J."/>
            <person name="Schmutz J."/>
            <person name="Clum A."/>
            <person name="Reid I.D."/>
            <person name="Moisan M.C."/>
            <person name="Butler G."/>
            <person name="Nguyen T.T.M."/>
            <person name="Dewar K."/>
            <person name="Conant G."/>
            <person name="Drula E."/>
            <person name="Henrissat B."/>
            <person name="Hansel C."/>
            <person name="Singer S."/>
            <person name="Hutchinson M.I."/>
            <person name="de Vries R.P."/>
            <person name="Natvig D.O."/>
            <person name="Powell A.J."/>
            <person name="Tsang A."/>
            <person name="Grigoriev I.V."/>
        </authorList>
    </citation>
    <scope>NUCLEOTIDE SEQUENCE [LARGE SCALE GENOMIC DNA]</scope>
    <source>
        <strain evidence="10 11">CBS 620.91</strain>
    </source>
</reference>
<keyword evidence="6 8" id="KW-0472">Membrane</keyword>
<keyword evidence="11" id="KW-1185">Reference proteome</keyword>
<evidence type="ECO:0000256" key="2">
    <source>
        <dbReference type="ARBA" id="ARBA00008335"/>
    </source>
</evidence>
<dbReference type="PROSITE" id="PS50850">
    <property type="entry name" value="MFS"/>
    <property type="match status" value="1"/>
</dbReference>
<evidence type="ECO:0000256" key="1">
    <source>
        <dbReference type="ARBA" id="ARBA00004127"/>
    </source>
</evidence>
<keyword evidence="3" id="KW-0813">Transport</keyword>
<accession>A0ABR3VLG4</accession>
<keyword evidence="4 8" id="KW-0812">Transmembrane</keyword>
<feature type="transmembrane region" description="Helical" evidence="8">
    <location>
        <begin position="179"/>
        <end position="200"/>
    </location>
</feature>
<feature type="transmembrane region" description="Helical" evidence="8">
    <location>
        <begin position="264"/>
        <end position="287"/>
    </location>
</feature>
<dbReference type="EMBL" id="JAZGSY010000038">
    <property type="protein sequence ID" value="KAL1842601.1"/>
    <property type="molecule type" value="Genomic_DNA"/>
</dbReference>
<dbReference type="PANTHER" id="PTHR23514">
    <property type="entry name" value="BYPASS OF STOP CODON PROTEIN 6"/>
    <property type="match status" value="1"/>
</dbReference>
<sequence>MSQKNSPMADTIEAVRASDPEKSDLARDTTDDETATAPTTPPSPELQRWNESTVNILRFIGTLYTFILMGMTDAVIGPLLPYIESYYTLTYTVISLIFLSPFAGYVLAALLNNQIHHRFGQRGVAILAPACRLAGMIPLVFHPPYPALPVVLIFLGFGNGIEDSAWNAWIGNMHRANELLGVLHGCYGLGATISPLIATAMVTKGQLEWYTFYYLMIGLDALAIPLLVPAFWRATAKVHRAAMTLTAADGGQGATTRAALKLPVVWLLAMFLLGAVGAEVSLSGWITTFMLRVRDAEPFLAGLVSTFFWLGLTVGRFVLGFVTGRIGEKMALTAYLVLCVALEVLYWLVPNFAASAVFVTFVGFFMGPLFPAAIVVATKLLPRDYHVSAIGFAAAFGGGGAAVLPFAVGAIAEKKGVEVLQPIVLALLIFLTLIWLMLPGGLRRGGLEKARDNNEKVGDGVVRAIRWVRGKGNRVLAPQRQPTGPTAEVMGRCSLDGSCRCASDNTGPHETIGP</sequence>
<feature type="transmembrane region" description="Helical" evidence="8">
    <location>
        <begin position="389"/>
        <end position="411"/>
    </location>
</feature>
<feature type="transmembrane region" description="Helical" evidence="8">
    <location>
        <begin position="212"/>
        <end position="232"/>
    </location>
</feature>
<dbReference type="InterPro" id="IPR011701">
    <property type="entry name" value="MFS"/>
</dbReference>
<evidence type="ECO:0000256" key="8">
    <source>
        <dbReference type="SAM" id="Phobius"/>
    </source>
</evidence>
<dbReference type="Proteomes" id="UP001583172">
    <property type="component" value="Unassembled WGS sequence"/>
</dbReference>
<evidence type="ECO:0000313" key="11">
    <source>
        <dbReference type="Proteomes" id="UP001583172"/>
    </source>
</evidence>
<dbReference type="Pfam" id="PF07690">
    <property type="entry name" value="MFS_1"/>
    <property type="match status" value="2"/>
</dbReference>
<organism evidence="10 11">
    <name type="scientific">Humicola insolens</name>
    <name type="common">Soft-rot fungus</name>
    <dbReference type="NCBI Taxonomy" id="85995"/>
    <lineage>
        <taxon>Eukaryota</taxon>
        <taxon>Fungi</taxon>
        <taxon>Dikarya</taxon>
        <taxon>Ascomycota</taxon>
        <taxon>Pezizomycotina</taxon>
        <taxon>Sordariomycetes</taxon>
        <taxon>Sordariomycetidae</taxon>
        <taxon>Sordariales</taxon>
        <taxon>Chaetomiaceae</taxon>
        <taxon>Mycothermus</taxon>
    </lineage>
</organism>
<dbReference type="PANTHER" id="PTHR23514:SF3">
    <property type="entry name" value="BYPASS OF STOP CODON PROTEIN 6"/>
    <property type="match status" value="1"/>
</dbReference>
<evidence type="ECO:0000256" key="5">
    <source>
        <dbReference type="ARBA" id="ARBA00022989"/>
    </source>
</evidence>
<dbReference type="Gene3D" id="1.20.1250.20">
    <property type="entry name" value="MFS general substrate transporter like domains"/>
    <property type="match status" value="2"/>
</dbReference>
<dbReference type="InterPro" id="IPR020846">
    <property type="entry name" value="MFS_dom"/>
</dbReference>
<dbReference type="InterPro" id="IPR051788">
    <property type="entry name" value="MFS_Transporter"/>
</dbReference>
<dbReference type="InterPro" id="IPR036259">
    <property type="entry name" value="MFS_trans_sf"/>
</dbReference>
<comment type="similarity">
    <text evidence="2">Belongs to the major facilitator superfamily.</text>
</comment>
<feature type="transmembrane region" description="Helical" evidence="8">
    <location>
        <begin position="423"/>
        <end position="442"/>
    </location>
</feature>
<feature type="transmembrane region" description="Helical" evidence="8">
    <location>
        <begin position="331"/>
        <end position="349"/>
    </location>
</feature>
<feature type="region of interest" description="Disordered" evidence="7">
    <location>
        <begin position="1"/>
        <end position="47"/>
    </location>
</feature>
<feature type="compositionally biased region" description="Basic and acidic residues" evidence="7">
    <location>
        <begin position="16"/>
        <end position="29"/>
    </location>
</feature>
<protein>
    <recommendedName>
        <fullName evidence="9">Major facilitator superfamily (MFS) profile domain-containing protein</fullName>
    </recommendedName>
</protein>
<evidence type="ECO:0000313" key="10">
    <source>
        <dbReference type="EMBL" id="KAL1842601.1"/>
    </source>
</evidence>
<feature type="transmembrane region" description="Helical" evidence="8">
    <location>
        <begin position="56"/>
        <end position="80"/>
    </location>
</feature>
<comment type="caution">
    <text evidence="10">The sequence shown here is derived from an EMBL/GenBank/DDBJ whole genome shotgun (WGS) entry which is preliminary data.</text>
</comment>
<keyword evidence="5 8" id="KW-1133">Transmembrane helix</keyword>
<dbReference type="SUPFAM" id="SSF103473">
    <property type="entry name" value="MFS general substrate transporter"/>
    <property type="match status" value="1"/>
</dbReference>
<evidence type="ECO:0000256" key="4">
    <source>
        <dbReference type="ARBA" id="ARBA00022692"/>
    </source>
</evidence>
<gene>
    <name evidence="10" type="ORF">VTJ49DRAFT_4781</name>
</gene>
<feature type="domain" description="Major facilitator superfamily (MFS) profile" evidence="9">
    <location>
        <begin position="58"/>
        <end position="444"/>
    </location>
</feature>
<evidence type="ECO:0000256" key="7">
    <source>
        <dbReference type="SAM" id="MobiDB-lite"/>
    </source>
</evidence>
<name>A0ABR3VLG4_HUMIN</name>
<comment type="subcellular location">
    <subcellularLocation>
        <location evidence="1">Endomembrane system</location>
        <topology evidence="1">Multi-pass membrane protein</topology>
    </subcellularLocation>
</comment>
<feature type="transmembrane region" description="Helical" evidence="8">
    <location>
        <begin position="86"/>
        <end position="111"/>
    </location>
</feature>
<feature type="transmembrane region" description="Helical" evidence="8">
    <location>
        <begin position="355"/>
        <end position="377"/>
    </location>
</feature>
<evidence type="ECO:0000259" key="9">
    <source>
        <dbReference type="PROSITE" id="PS50850"/>
    </source>
</evidence>